<evidence type="ECO:0000256" key="15">
    <source>
        <dbReference type="ARBA" id="ARBA00022989"/>
    </source>
</evidence>
<keyword evidence="5" id="KW-0121">Carboxypeptidase</keyword>
<dbReference type="GO" id="GO:0016491">
    <property type="term" value="F:oxidoreductase activity"/>
    <property type="evidence" value="ECO:0007669"/>
    <property type="project" value="UniProtKB-KW"/>
</dbReference>
<comment type="similarity">
    <text evidence="3 19">Belongs to the peptidase M14 family.</text>
</comment>
<name>A0A182Y040_ANOST</name>
<dbReference type="Pfam" id="PF08022">
    <property type="entry name" value="FAD_binding_8"/>
    <property type="match status" value="1"/>
</dbReference>
<evidence type="ECO:0000256" key="3">
    <source>
        <dbReference type="ARBA" id="ARBA00005988"/>
    </source>
</evidence>
<dbReference type="PROSITE" id="PS00018">
    <property type="entry name" value="EF_HAND_1"/>
    <property type="match status" value="1"/>
</dbReference>
<evidence type="ECO:0000259" key="24">
    <source>
        <dbReference type="PROSITE" id="PS52035"/>
    </source>
</evidence>
<accession>A0A182Y040</accession>
<dbReference type="Pfam" id="PF01794">
    <property type="entry name" value="Ferric_reduct"/>
    <property type="match status" value="1"/>
</dbReference>
<dbReference type="CDD" id="cd06186">
    <property type="entry name" value="NOX_Duox_like_FAD_NADP"/>
    <property type="match status" value="2"/>
</dbReference>
<dbReference type="InterPro" id="IPR000834">
    <property type="entry name" value="Peptidase_M14"/>
</dbReference>
<organism evidence="25 26">
    <name type="scientific">Anopheles stephensi</name>
    <name type="common">Indo-Pakistan malaria mosquito</name>
    <dbReference type="NCBI Taxonomy" id="30069"/>
    <lineage>
        <taxon>Eukaryota</taxon>
        <taxon>Metazoa</taxon>
        <taxon>Ecdysozoa</taxon>
        <taxon>Arthropoda</taxon>
        <taxon>Hexapoda</taxon>
        <taxon>Insecta</taxon>
        <taxon>Pterygota</taxon>
        <taxon>Neoptera</taxon>
        <taxon>Endopterygota</taxon>
        <taxon>Diptera</taxon>
        <taxon>Nematocera</taxon>
        <taxon>Culicoidea</taxon>
        <taxon>Culicidae</taxon>
        <taxon>Anophelinae</taxon>
        <taxon>Anopheles</taxon>
    </lineage>
</organism>
<dbReference type="InterPro" id="IPR013130">
    <property type="entry name" value="Fe3_Rdtase_TM_dom"/>
</dbReference>
<dbReference type="Gene3D" id="2.40.30.10">
    <property type="entry name" value="Translation factors"/>
    <property type="match status" value="1"/>
</dbReference>
<dbReference type="GO" id="GO:0004181">
    <property type="term" value="F:metallocarboxypeptidase activity"/>
    <property type="evidence" value="ECO:0007669"/>
    <property type="project" value="InterPro"/>
</dbReference>
<dbReference type="GO" id="GO:0005509">
    <property type="term" value="F:calcium ion binding"/>
    <property type="evidence" value="ECO:0007669"/>
    <property type="project" value="InterPro"/>
</dbReference>
<dbReference type="SMART" id="SM00631">
    <property type="entry name" value="Zn_pept"/>
    <property type="match status" value="4"/>
</dbReference>
<protein>
    <recommendedName>
        <fullName evidence="27">NAD(P)H oxidase (H(2)O(2)-forming)</fullName>
    </recommendedName>
</protein>
<keyword evidence="11" id="KW-0274">FAD</keyword>
<dbReference type="InterPro" id="IPR017927">
    <property type="entry name" value="FAD-bd_FR_type"/>
</dbReference>
<dbReference type="STRING" id="30069.A0A182Y040"/>
<dbReference type="GO" id="GO:0005615">
    <property type="term" value="C:extracellular space"/>
    <property type="evidence" value="ECO:0007669"/>
    <property type="project" value="TreeGrafter"/>
</dbReference>
<keyword evidence="12" id="KW-0862">Zinc</keyword>
<comment type="subcellular location">
    <subcellularLocation>
        <location evidence="2">Membrane</location>
        <topology evidence="2">Multi-pass membrane protein</topology>
    </subcellularLocation>
</comment>
<dbReference type="SFLD" id="SFLDG01169">
    <property type="entry name" value="NADPH_oxidase_subgroup_(NOX)"/>
    <property type="match status" value="1"/>
</dbReference>
<keyword evidence="18 21" id="KW-0472">Membrane</keyword>
<evidence type="ECO:0000256" key="14">
    <source>
        <dbReference type="ARBA" id="ARBA00022857"/>
    </source>
</evidence>
<feature type="transmembrane region" description="Helical" evidence="21">
    <location>
        <begin position="1354"/>
        <end position="1372"/>
    </location>
</feature>
<comment type="cofactor">
    <cofactor evidence="1">
        <name>Zn(2+)</name>
        <dbReference type="ChEBI" id="CHEBI:29105"/>
    </cofactor>
</comment>
<dbReference type="InterPro" id="IPR013112">
    <property type="entry name" value="FAD-bd_8"/>
</dbReference>
<dbReference type="InterPro" id="IPR017938">
    <property type="entry name" value="Riboflavin_synthase-like_b-brl"/>
</dbReference>
<evidence type="ECO:0000256" key="12">
    <source>
        <dbReference type="ARBA" id="ARBA00022833"/>
    </source>
</evidence>
<evidence type="ECO:0000313" key="25">
    <source>
        <dbReference type="EnsemblMetazoa" id="ASTEI01826-PA"/>
    </source>
</evidence>
<feature type="domain" description="Peptidase M14" evidence="24">
    <location>
        <begin position="864"/>
        <end position="1138"/>
    </location>
</feature>
<dbReference type="PANTHER" id="PTHR11705">
    <property type="entry name" value="PROTEASE FAMILY M14 CARBOXYPEPTIDASE A,B"/>
    <property type="match status" value="1"/>
</dbReference>
<evidence type="ECO:0000256" key="5">
    <source>
        <dbReference type="ARBA" id="ARBA00022645"/>
    </source>
</evidence>
<dbReference type="SFLD" id="SFLDS00052">
    <property type="entry name" value="Ferric_Reductase_Domain"/>
    <property type="match status" value="1"/>
</dbReference>
<feature type="transmembrane region" description="Helical" evidence="21">
    <location>
        <begin position="1482"/>
        <end position="1508"/>
    </location>
</feature>
<dbReference type="Gene3D" id="3.40.50.80">
    <property type="entry name" value="Nucleotide-binding domain of ferredoxin-NADP reductase (FNR) module"/>
    <property type="match status" value="1"/>
</dbReference>
<dbReference type="VEuPathDB" id="VectorBase:ASTE009725"/>
<evidence type="ECO:0000256" key="13">
    <source>
        <dbReference type="ARBA" id="ARBA00022837"/>
    </source>
</evidence>
<dbReference type="CDD" id="cd00051">
    <property type="entry name" value="EFh"/>
    <property type="match status" value="1"/>
</dbReference>
<dbReference type="InterPro" id="IPR013121">
    <property type="entry name" value="Fe_red_NAD-bd_6"/>
</dbReference>
<dbReference type="VEuPathDB" id="VectorBase:ASTEI20_032875"/>
<keyword evidence="15 21" id="KW-1133">Transmembrane helix</keyword>
<feature type="active site" description="Proton donor/acceptor" evidence="19">
    <location>
        <position position="1117"/>
    </location>
</feature>
<reference evidence="26" key="1">
    <citation type="journal article" date="2014" name="Genome Biol.">
        <title>Genome analysis of a major urban malaria vector mosquito, Anopheles stephensi.</title>
        <authorList>
            <person name="Jiang X."/>
            <person name="Peery A."/>
            <person name="Hall A.B."/>
            <person name="Sharma A."/>
            <person name="Chen X.G."/>
            <person name="Waterhouse R.M."/>
            <person name="Komissarov A."/>
            <person name="Riehle M.M."/>
            <person name="Shouche Y."/>
            <person name="Sharakhova M.V."/>
            <person name="Lawson D."/>
            <person name="Pakpour N."/>
            <person name="Arensburger P."/>
            <person name="Davidson V.L."/>
            <person name="Eiglmeier K."/>
            <person name="Emrich S."/>
            <person name="George P."/>
            <person name="Kennedy R.C."/>
            <person name="Mane S.P."/>
            <person name="Maslen G."/>
            <person name="Oringanje C."/>
            <person name="Qi Y."/>
            <person name="Settlage R."/>
            <person name="Tojo M."/>
            <person name="Tubio J.M."/>
            <person name="Unger M.F."/>
            <person name="Wang B."/>
            <person name="Vernick K.D."/>
            <person name="Ribeiro J.M."/>
            <person name="James A.A."/>
            <person name="Michel K."/>
            <person name="Riehle M.A."/>
            <person name="Luckhart S."/>
            <person name="Sharakhov I.V."/>
            <person name="Tu Z."/>
        </authorList>
    </citation>
    <scope>NUCLEOTIDE SEQUENCE [LARGE SCALE GENOMIC DNA]</scope>
    <source>
        <strain evidence="26">Indian</strain>
    </source>
</reference>
<keyword evidence="26" id="KW-1185">Reference proteome</keyword>
<evidence type="ECO:0000256" key="17">
    <source>
        <dbReference type="ARBA" id="ARBA00023049"/>
    </source>
</evidence>
<dbReference type="Pfam" id="PF08030">
    <property type="entry name" value="NAD_binding_6"/>
    <property type="match status" value="1"/>
</dbReference>
<dbReference type="EnsemblMetazoa" id="ASTEI01826-RA">
    <property type="protein sequence ID" value="ASTEI01826-PA"/>
    <property type="gene ID" value="ASTEI01826"/>
</dbReference>
<evidence type="ECO:0000256" key="21">
    <source>
        <dbReference type="SAM" id="Phobius"/>
    </source>
</evidence>
<keyword evidence="6" id="KW-0645">Protease</keyword>
<feature type="domain" description="Peptidase M14" evidence="24">
    <location>
        <begin position="576"/>
        <end position="860"/>
    </location>
</feature>
<keyword evidence="17" id="KW-0482">Metalloprotease</keyword>
<feature type="active site" description="Proton donor/acceptor" evidence="19">
    <location>
        <position position="829"/>
    </location>
</feature>
<comment type="caution">
    <text evidence="19">Lacks conserved residue(s) required for the propagation of feature annotation.</text>
</comment>
<dbReference type="PROSITE" id="PS50222">
    <property type="entry name" value="EF_HAND_2"/>
    <property type="match status" value="1"/>
</dbReference>
<feature type="domain" description="Peptidase M14" evidence="24">
    <location>
        <begin position="38"/>
        <end position="315"/>
    </location>
</feature>
<reference evidence="25" key="2">
    <citation type="submission" date="2020-05" db="UniProtKB">
        <authorList>
            <consortium name="EnsemblMetazoa"/>
        </authorList>
    </citation>
    <scope>IDENTIFICATION</scope>
    <source>
        <strain evidence="25">Indian</strain>
    </source>
</reference>
<evidence type="ECO:0000313" key="26">
    <source>
        <dbReference type="Proteomes" id="UP000076408"/>
    </source>
</evidence>
<dbReference type="SMART" id="SM00054">
    <property type="entry name" value="EFh"/>
    <property type="match status" value="3"/>
</dbReference>
<evidence type="ECO:0000256" key="9">
    <source>
        <dbReference type="ARBA" id="ARBA00022729"/>
    </source>
</evidence>
<dbReference type="PROSITE" id="PS51384">
    <property type="entry name" value="FAD_FR"/>
    <property type="match status" value="1"/>
</dbReference>
<feature type="region of interest" description="Disordered" evidence="20">
    <location>
        <begin position="1795"/>
        <end position="1839"/>
    </location>
</feature>
<dbReference type="VEuPathDB" id="VectorBase:ASTEI01826"/>
<evidence type="ECO:0000256" key="8">
    <source>
        <dbReference type="ARBA" id="ARBA00022723"/>
    </source>
</evidence>
<dbReference type="InterPro" id="IPR002048">
    <property type="entry name" value="EF_hand_dom"/>
</dbReference>
<feature type="transmembrane region" description="Helical" evidence="21">
    <location>
        <begin position="1545"/>
        <end position="1563"/>
    </location>
</feature>
<dbReference type="Gene3D" id="1.10.238.10">
    <property type="entry name" value="EF-hand"/>
    <property type="match status" value="1"/>
</dbReference>
<evidence type="ECO:0000256" key="4">
    <source>
        <dbReference type="ARBA" id="ARBA00022630"/>
    </source>
</evidence>
<keyword evidence="8" id="KW-0479">Metal-binding</keyword>
<keyword evidence="10" id="KW-0378">Hydrolase</keyword>
<keyword evidence="13" id="KW-0106">Calcium</keyword>
<evidence type="ECO:0000256" key="20">
    <source>
        <dbReference type="SAM" id="MobiDB-lite"/>
    </source>
</evidence>
<evidence type="ECO:0000256" key="16">
    <source>
        <dbReference type="ARBA" id="ARBA00023002"/>
    </source>
</evidence>
<evidence type="ECO:0000259" key="22">
    <source>
        <dbReference type="PROSITE" id="PS50222"/>
    </source>
</evidence>
<sequence length="2211" mass="249635">MVAQRSFNQHCIWLWILYSCITFPSGLSIPDPKAAITRFMSYNETNDFMFTLARLFPTRVQVKSIGLTAEGRDINMIAINYLAPKNVTIVANLNAREWAAMTSVIYFIVEIVYRPQKYPDTLHLRWNIIPMANPDGYEYTMNQNRYWNKNRSPQSDRSFGVYLNANFAYLWQNSKPNAPSDDFYRGPGPFSERESNAIGGLLSNTINSTILYVDVHSSAQSIFYPWSYTEQPAANLNKSRSIAQAGAKAVKAKFGIIYDIGTWPELRHYELYGTSVDYCNSLSINACMWLDISKNGLLAGPSNAIDHFLSYEETNEFLRLTAENFADKVAMAKIGESELGRDINMLVINTYATKTVILIANLHAREWAAMTTALYIISQLVYNRDQYPELMDFRWIIIPMANPDGYKYTRNYDRYWSKNRAPIPGGTFGVDLNRNFGYMWDKNDKPAVPESRAYSGPAAFSEAESAAIGKLLERYSANTILFLDLHTFGNHIFHPWSYTSDPAPYGGKARAVGLAGADAMRARYVQYYTVGTPAYLFERLYGTSLDYCHSLGINVCLWFEMTKEGDLFEPSNVLNSFLSYEDIKEFMLLTAQQFADRASVEKLGETALGRDIDMFVINPRAAKTVILVANLHAREWATTTSALYIITELLYYGEKYPELKDIRWMIMPLANPDGYEYTRENDRYWSKNRSPQAGGSVGVDLNANFAHMWDKNDKPGTPEDRTYRGPSAASEAETIAISTLLEDFAFDTILYVDMHSFGNHIFYPWGFTSEPAPDAKVVKAVAFAGADAIRARFEEYYTVGTPSALFKSVFGTSLDYCHVLAINACVWLEMTNSGFQFGEDRIVSYGEEAWEGIRAMAIKADELSNLFYDETNDFMHKLAELFPSKVKVEQLGVTSENRAINMLVINYLLQRTVILVANLQSEEWAAMTSTIYITEQLLYNVEQYPDLSQFRWMIIPISNPDGYEYTREYDRYWNKNRSPQLGGSFGVDLNANFGYMWGENEQPIDPSDRLYNGPIAFSEAETVAISGLMQEMAERVVLFVDMHTFGNHIFHPWASTLDEAPNALTVEAVAVAGAEAIRVKFGEQYTVGTPALLLEKVYGTCLDYCQSLGIHVCLCDEKQIDFAEQLESVAYVLCGDGTVTYDKFCQIWHAKGILDKLYRLIDVDSTNLVSTNQIMEFISNLTNSRPRTGFDKSSLERLEQLFIKTVGNEKEIRREEFKKIVTSKNPFFTERVFQIFDKDNSGSISLQEFIDAIHQFAGQSPEDKIKFLFKVYDLDGTIEDLTMAMFEDADKYNRGAITYEALKNQLEKHGGLLENLSISIDRWLVPLPQDDTKKKRKKKPLPHQLTAPYIKNNYVYLSFLTIFTLINVGLFVSRAIQYRNSNGFVIMARACGQCLNFNCAFILVLMLRQCITFLRTRGFTAFLPLDQHIYLHKLTGMLVAIFSLVHTIMHLFNFTTIVVNDPVINANNYTTAEWLFTSRPGLFGLIGGCANPTGIVLVVILLIMFICSQPFVRRGGSFEVFYWTHLLYVPFWILVLFHGPNFWKWFIVPGLIYLVERTIRLVWMRTEHGKTYISSGLLLPSKVTHLVIKRPLHFCFRPGDYVFVNIPAIAQYEWHPFTLSSAPEQEDYIWLHIRGVGEWTNRLHNFFEREQERLHNGEIPALVAGSSGAGSVSAVAAPATAGGTVDVVQEKHKATATGTIHKSSSFESALNKAKPVGPVGPLPRAADATTPAGIMKQRHPPGTSKLAMEGYSAPSPMTTSTSGQPKFERQMSENRALKKIQATLQRTFSRRDQLIPRSSGAGGVGGISNEGFSGDGVDAGPDGSGTGSELKDAKRKVTPEQSLHKLIFQQKVPLEKSLSMPDMQNKFKKRERMMVLREYMRSESERSFDEVQIRKARLQSLGLAYLSPQNKSLAQSFRYMRNKPTIIAFKTPSLENCEPRDSTNSIVVSPGVFTQKDAEEGRTGSGSVPAGPGTAVVATGSSQGAIVAAGTGAPGTRPVNYPVGKPLEIYIDGPYGAPSSHIFQAQHAVLIATGIGVTPFASILQSIMHRYWKARHCCPRCSYEWSSEIPPTIMNLRKVDFFWINRDQQSFEWFVNLLSQLEIEQAELGGAMERFLEMHMYITSALQKTDMKAVGLQLALDLLHEKEKRDLITGLKTRTNAGRPNWDKVFKQIQDQKKGKVTVFYCGPPQLAKTLRYKCDQFGFQFRKEVF</sequence>
<dbReference type="VEuPathDB" id="VectorBase:ASTEI20_040857"/>
<dbReference type="VEuPathDB" id="VectorBase:ASTE009723"/>
<feature type="transmembrane region" description="Helical" evidence="21">
    <location>
        <begin position="1434"/>
        <end position="1452"/>
    </location>
</feature>
<dbReference type="GO" id="GO:0006508">
    <property type="term" value="P:proteolysis"/>
    <property type="evidence" value="ECO:0007669"/>
    <property type="project" value="UniProtKB-KW"/>
</dbReference>
<dbReference type="SUPFAM" id="SSF52343">
    <property type="entry name" value="Ferredoxin reductase-like, C-terminal NADP-linked domain"/>
    <property type="match status" value="1"/>
</dbReference>
<keyword evidence="7 21" id="KW-0812">Transmembrane</keyword>
<evidence type="ECO:0000256" key="1">
    <source>
        <dbReference type="ARBA" id="ARBA00001947"/>
    </source>
</evidence>
<keyword evidence="14" id="KW-0521">NADP</keyword>
<proteinExistence type="inferred from homology"/>
<feature type="active site" description="Proton donor/acceptor" evidence="19">
    <location>
        <position position="560"/>
    </location>
</feature>
<keyword evidence="4" id="KW-0285">Flavoprotein</keyword>
<dbReference type="FunFam" id="3.40.50.80:FF:000012">
    <property type="entry name" value="NADPH oxidase, isoform B"/>
    <property type="match status" value="1"/>
</dbReference>
<evidence type="ECO:0000259" key="23">
    <source>
        <dbReference type="PROSITE" id="PS51384"/>
    </source>
</evidence>
<dbReference type="InterPro" id="IPR011992">
    <property type="entry name" value="EF-hand-dom_pair"/>
</dbReference>
<feature type="domain" description="EF-hand" evidence="22">
    <location>
        <begin position="1224"/>
        <end position="1259"/>
    </location>
</feature>
<dbReference type="Pfam" id="PF00246">
    <property type="entry name" value="Peptidase_M14"/>
    <property type="match status" value="4"/>
</dbReference>
<dbReference type="Proteomes" id="UP000076408">
    <property type="component" value="Unassembled WGS sequence"/>
</dbReference>
<dbReference type="InterPro" id="IPR039261">
    <property type="entry name" value="FNR_nucleotide-bd"/>
</dbReference>
<feature type="transmembrane region" description="Helical" evidence="21">
    <location>
        <begin position="1520"/>
        <end position="1539"/>
    </location>
</feature>
<evidence type="ECO:0000256" key="19">
    <source>
        <dbReference type="PROSITE-ProRule" id="PRU01379"/>
    </source>
</evidence>
<evidence type="ECO:0008006" key="27">
    <source>
        <dbReference type="Google" id="ProtNLM"/>
    </source>
</evidence>
<dbReference type="PANTHER" id="PTHR11705:SF140">
    <property type="entry name" value="FI02848P-RELATED"/>
    <property type="match status" value="1"/>
</dbReference>
<dbReference type="PROSITE" id="PS52035">
    <property type="entry name" value="PEPTIDASE_M14"/>
    <property type="match status" value="4"/>
</dbReference>
<evidence type="ECO:0000256" key="11">
    <source>
        <dbReference type="ARBA" id="ARBA00022827"/>
    </source>
</evidence>
<dbReference type="FunFam" id="2.40.30.10:FF:000056">
    <property type="entry name" value="NADPH oxidase 5"/>
    <property type="match status" value="1"/>
</dbReference>
<dbReference type="GO" id="GO:0016020">
    <property type="term" value="C:membrane"/>
    <property type="evidence" value="ECO:0007669"/>
    <property type="project" value="UniProtKB-SubCell"/>
</dbReference>
<dbReference type="SUPFAM" id="SSF47473">
    <property type="entry name" value="EF-hand"/>
    <property type="match status" value="1"/>
</dbReference>
<keyword evidence="9" id="KW-0732">Signal</keyword>
<feature type="domain" description="FAD-binding FR-type" evidence="23">
    <location>
        <begin position="1554"/>
        <end position="1673"/>
    </location>
</feature>
<dbReference type="VEuPathDB" id="VectorBase:ASTEI20_041830"/>
<dbReference type="PRINTS" id="PR00765">
    <property type="entry name" value="CRBOXYPTASEA"/>
</dbReference>
<dbReference type="InterPro" id="IPR018247">
    <property type="entry name" value="EF_Hand_1_Ca_BS"/>
</dbReference>
<dbReference type="Gene3D" id="3.40.630.10">
    <property type="entry name" value="Zn peptidases"/>
    <property type="match status" value="4"/>
</dbReference>
<evidence type="ECO:0000256" key="18">
    <source>
        <dbReference type="ARBA" id="ARBA00023136"/>
    </source>
</evidence>
<evidence type="ECO:0000256" key="6">
    <source>
        <dbReference type="ARBA" id="ARBA00022670"/>
    </source>
</evidence>
<feature type="transmembrane region" description="Helical" evidence="21">
    <location>
        <begin position="12"/>
        <end position="30"/>
    </location>
</feature>
<dbReference type="VEuPathDB" id="VectorBase:ASTEI20_043329"/>
<dbReference type="SUPFAM" id="SSF63380">
    <property type="entry name" value="Riboflavin synthase domain-like"/>
    <property type="match status" value="1"/>
</dbReference>
<keyword evidence="16" id="KW-0560">Oxidoreductase</keyword>
<evidence type="ECO:0000256" key="2">
    <source>
        <dbReference type="ARBA" id="ARBA00004141"/>
    </source>
</evidence>
<dbReference type="FunFam" id="3.40.630.10:FF:000084">
    <property type="entry name" value="Carboxypeptidase B2"/>
    <property type="match status" value="3"/>
</dbReference>
<evidence type="ECO:0000256" key="7">
    <source>
        <dbReference type="ARBA" id="ARBA00022692"/>
    </source>
</evidence>
<evidence type="ECO:0000256" key="10">
    <source>
        <dbReference type="ARBA" id="ARBA00022801"/>
    </source>
</evidence>
<dbReference type="SUPFAM" id="SSF53187">
    <property type="entry name" value="Zn-dependent exopeptidases"/>
    <property type="match status" value="4"/>
</dbReference>
<feature type="compositionally biased region" description="Basic and acidic residues" evidence="20">
    <location>
        <begin position="1829"/>
        <end position="1838"/>
    </location>
</feature>
<dbReference type="PROSITE" id="PS51257">
    <property type="entry name" value="PROKAR_LIPOPROTEIN"/>
    <property type="match status" value="1"/>
</dbReference>
<dbReference type="GO" id="GO:0008270">
    <property type="term" value="F:zinc ion binding"/>
    <property type="evidence" value="ECO:0007669"/>
    <property type="project" value="InterPro"/>
</dbReference>
<feature type="domain" description="Peptidase M14" evidence="24">
    <location>
        <begin position="307"/>
        <end position="581"/>
    </location>
</feature>